<dbReference type="Proteomes" id="UP001243846">
    <property type="component" value="Unassembled WGS sequence"/>
</dbReference>
<dbReference type="EMBL" id="JAUFRC010000003">
    <property type="protein sequence ID" value="MDN3713984.1"/>
    <property type="molecule type" value="Genomic_DNA"/>
</dbReference>
<sequence>MSYLFDLPRASVVDKGNGPELEFSGRPNFGNMFGSTKQVTQFNVENDASGAGTLSTSDRVDAVVNGTPIAGTYIGGVEVAFEPVGLTINAGEFADLSVNFQVASVPGSIIEGADGKVYVLTATDFDKSKVIVTATIEFNGETVTVNEPFDMLIERLATAASTIDPRLEDFVWEQESGWNGQVNGSRPSTPLTTDPAKDFIIPSGEIGDIVCFVAGTMVATPSGEVAIETLALGDLVLTGDNGAQPMRWIGTRTLSAADLARAPKLLPIRIKAGALGDGCPARDLLVSPQHRVLIRSKIAMRMFGTPEVLVAAKQLLQLDGIDIATDLEEVTYVHILFDRHEIVLSNGAETDRSTPVPRL</sequence>
<gene>
    <name evidence="2" type="ORF">QWZ10_23380</name>
</gene>
<dbReference type="Gene3D" id="2.170.16.10">
    <property type="entry name" value="Hedgehog/Intein (Hint) domain"/>
    <property type="match status" value="1"/>
</dbReference>
<keyword evidence="3" id="KW-1185">Reference proteome</keyword>
<organism evidence="2 3">
    <name type="scientific">Paracoccus cavernae</name>
    <dbReference type="NCBI Taxonomy" id="1571207"/>
    <lineage>
        <taxon>Bacteria</taxon>
        <taxon>Pseudomonadati</taxon>
        <taxon>Pseudomonadota</taxon>
        <taxon>Alphaproteobacteria</taxon>
        <taxon>Rhodobacterales</taxon>
        <taxon>Paracoccaceae</taxon>
        <taxon>Paracoccus</taxon>
    </lineage>
</organism>
<accession>A0ABT8DC24</accession>
<feature type="domain" description="Hedgehog/Intein (Hint)" evidence="1">
    <location>
        <begin position="210"/>
        <end position="350"/>
    </location>
</feature>
<evidence type="ECO:0000259" key="1">
    <source>
        <dbReference type="Pfam" id="PF13403"/>
    </source>
</evidence>
<protein>
    <submittedName>
        <fullName evidence="2">Hint domain-containing protein</fullName>
    </submittedName>
</protein>
<evidence type="ECO:0000313" key="2">
    <source>
        <dbReference type="EMBL" id="MDN3713984.1"/>
    </source>
</evidence>
<dbReference type="SUPFAM" id="SSF51294">
    <property type="entry name" value="Hedgehog/intein (Hint) domain"/>
    <property type="match status" value="1"/>
</dbReference>
<dbReference type="InterPro" id="IPR036844">
    <property type="entry name" value="Hint_dom_sf"/>
</dbReference>
<name>A0ABT8DC24_9RHOB</name>
<proteinExistence type="predicted"/>
<dbReference type="Pfam" id="PF13403">
    <property type="entry name" value="Hint_2"/>
    <property type="match status" value="1"/>
</dbReference>
<reference evidence="3" key="1">
    <citation type="journal article" date="2019" name="Int. J. Syst. Evol. Microbiol.">
        <title>The Global Catalogue of Microorganisms (GCM) 10K type strain sequencing project: providing services to taxonomists for standard genome sequencing and annotation.</title>
        <authorList>
            <consortium name="The Broad Institute Genomics Platform"/>
            <consortium name="The Broad Institute Genome Sequencing Center for Infectious Disease"/>
            <person name="Wu L."/>
            <person name="Ma J."/>
        </authorList>
    </citation>
    <scope>NUCLEOTIDE SEQUENCE [LARGE SCALE GENOMIC DNA]</scope>
    <source>
        <strain evidence="3">CECT 8482</strain>
    </source>
</reference>
<evidence type="ECO:0000313" key="3">
    <source>
        <dbReference type="Proteomes" id="UP001243846"/>
    </source>
</evidence>
<dbReference type="InterPro" id="IPR028992">
    <property type="entry name" value="Hedgehog/Intein_dom"/>
</dbReference>
<comment type="caution">
    <text evidence="2">The sequence shown here is derived from an EMBL/GenBank/DDBJ whole genome shotgun (WGS) entry which is preliminary data.</text>
</comment>